<comment type="similarity">
    <text evidence="2 11">Belongs to the glycosyltransferase 31 family.</text>
</comment>
<feature type="transmembrane region" description="Helical" evidence="11">
    <location>
        <begin position="12"/>
        <end position="29"/>
    </location>
</feature>
<dbReference type="GO" id="GO:0000139">
    <property type="term" value="C:Golgi membrane"/>
    <property type="evidence" value="ECO:0007669"/>
    <property type="project" value="UniProtKB-SubCell"/>
</dbReference>
<dbReference type="Gene3D" id="3.90.550.50">
    <property type="match status" value="1"/>
</dbReference>
<gene>
    <name evidence="12" type="ORF">V1264_012972</name>
</gene>
<keyword evidence="9 11" id="KW-0472">Membrane</keyword>
<name>A0AAN9GMI4_9CAEN</name>
<proteinExistence type="inferred from homology"/>
<evidence type="ECO:0000256" key="6">
    <source>
        <dbReference type="ARBA" id="ARBA00022968"/>
    </source>
</evidence>
<dbReference type="EC" id="2.4.1.-" evidence="11"/>
<evidence type="ECO:0000313" key="12">
    <source>
        <dbReference type="EMBL" id="KAK7113734.1"/>
    </source>
</evidence>
<sequence>MRGLPRIFTRQSFLLVQVVVCVLVFFMAYRNSTKRYKREVEDLCRSRNITLPRPDVAFPVPKTKKNPVVSAEIKPGDKHINPRIPSGISDNHWSNVSHSIAQNDTGDRENTNLNMKALTIVASFQNFPPDDYLARSESFFVLRDSVVNDLDPRWLIQNSPCLSEGPFLLVVVPSVDEHAQHRKAIRATWASPAYGQPWPGFARPFKELVKVVFFLGVASVEKRKDLIREAELHDDIVQGDFSDTYQNLSLKMTAVLRWSATYCPSAGHVMKVDEDTFVNLPLLLYVLKLSSYFRSNYVLGYKHAHAQPPVVRAGKWGVSKEIYPLSTYPRYLYGHSYVISGDAIQRLYHASRHMPLVPNEDSYVTGMLAKSAEVLRVHSDKFAYAGKANTCDLINNKDITQTHFKNPTAFLAMWEMIQTRNCSRPFL</sequence>
<protein>
    <recommendedName>
        <fullName evidence="11">Hexosyltransferase</fullName>
        <ecNumber evidence="11">2.4.1.-</ecNumber>
    </recommendedName>
</protein>
<organism evidence="12 13">
    <name type="scientific">Littorina saxatilis</name>
    <dbReference type="NCBI Taxonomy" id="31220"/>
    <lineage>
        <taxon>Eukaryota</taxon>
        <taxon>Metazoa</taxon>
        <taxon>Spiralia</taxon>
        <taxon>Lophotrochozoa</taxon>
        <taxon>Mollusca</taxon>
        <taxon>Gastropoda</taxon>
        <taxon>Caenogastropoda</taxon>
        <taxon>Littorinimorpha</taxon>
        <taxon>Littorinoidea</taxon>
        <taxon>Littorinidae</taxon>
        <taxon>Littorina</taxon>
    </lineage>
</organism>
<dbReference type="EMBL" id="JBAMIC010000002">
    <property type="protein sequence ID" value="KAK7113734.1"/>
    <property type="molecule type" value="Genomic_DNA"/>
</dbReference>
<accession>A0AAN9GMI4</accession>
<evidence type="ECO:0000256" key="9">
    <source>
        <dbReference type="ARBA" id="ARBA00023136"/>
    </source>
</evidence>
<evidence type="ECO:0000256" key="4">
    <source>
        <dbReference type="ARBA" id="ARBA00022679"/>
    </source>
</evidence>
<dbReference type="FunFam" id="3.90.550.50:FF:000001">
    <property type="entry name" value="Hexosyltransferase"/>
    <property type="match status" value="1"/>
</dbReference>
<evidence type="ECO:0000256" key="8">
    <source>
        <dbReference type="ARBA" id="ARBA00023034"/>
    </source>
</evidence>
<keyword evidence="4" id="KW-0808">Transferase</keyword>
<evidence type="ECO:0000256" key="1">
    <source>
        <dbReference type="ARBA" id="ARBA00004323"/>
    </source>
</evidence>
<keyword evidence="10" id="KW-0325">Glycoprotein</keyword>
<evidence type="ECO:0000256" key="3">
    <source>
        <dbReference type="ARBA" id="ARBA00022676"/>
    </source>
</evidence>
<comment type="subcellular location">
    <subcellularLocation>
        <location evidence="1 11">Golgi apparatus membrane</location>
        <topology evidence="1 11">Single-pass type II membrane protein</topology>
    </subcellularLocation>
</comment>
<keyword evidence="5 11" id="KW-0812">Transmembrane</keyword>
<dbReference type="InterPro" id="IPR002659">
    <property type="entry name" value="Glyco_trans_31"/>
</dbReference>
<evidence type="ECO:0000256" key="11">
    <source>
        <dbReference type="RuleBase" id="RU363063"/>
    </source>
</evidence>
<evidence type="ECO:0000256" key="2">
    <source>
        <dbReference type="ARBA" id="ARBA00008661"/>
    </source>
</evidence>
<dbReference type="PANTHER" id="PTHR11214">
    <property type="entry name" value="BETA-1,3-N-ACETYLGLUCOSAMINYLTRANSFERASE"/>
    <property type="match status" value="1"/>
</dbReference>
<dbReference type="AlphaFoldDB" id="A0AAN9GMI4"/>
<evidence type="ECO:0000256" key="7">
    <source>
        <dbReference type="ARBA" id="ARBA00022989"/>
    </source>
</evidence>
<evidence type="ECO:0000256" key="5">
    <source>
        <dbReference type="ARBA" id="ARBA00022692"/>
    </source>
</evidence>
<keyword evidence="7 11" id="KW-1133">Transmembrane helix</keyword>
<dbReference type="PANTHER" id="PTHR11214:SF314">
    <property type="entry name" value="HEXOSYLTRANSFERASE"/>
    <property type="match status" value="1"/>
</dbReference>
<evidence type="ECO:0000256" key="10">
    <source>
        <dbReference type="ARBA" id="ARBA00023180"/>
    </source>
</evidence>
<evidence type="ECO:0000313" key="13">
    <source>
        <dbReference type="Proteomes" id="UP001374579"/>
    </source>
</evidence>
<keyword evidence="6 11" id="KW-0735">Signal-anchor</keyword>
<reference evidence="12 13" key="1">
    <citation type="submission" date="2024-02" db="EMBL/GenBank/DDBJ databases">
        <title>Chromosome-scale genome assembly of the rough periwinkle Littorina saxatilis.</title>
        <authorList>
            <person name="De Jode A."/>
            <person name="Faria R."/>
            <person name="Formenti G."/>
            <person name="Sims Y."/>
            <person name="Smith T.P."/>
            <person name="Tracey A."/>
            <person name="Wood J.M.D."/>
            <person name="Zagrodzka Z.B."/>
            <person name="Johannesson K."/>
            <person name="Butlin R.K."/>
            <person name="Leder E.H."/>
        </authorList>
    </citation>
    <scope>NUCLEOTIDE SEQUENCE [LARGE SCALE GENOMIC DNA]</scope>
    <source>
        <strain evidence="12">Snail1</strain>
        <tissue evidence="12">Muscle</tissue>
    </source>
</reference>
<dbReference type="Proteomes" id="UP001374579">
    <property type="component" value="Unassembled WGS sequence"/>
</dbReference>
<dbReference type="GO" id="GO:0006493">
    <property type="term" value="P:protein O-linked glycosylation"/>
    <property type="evidence" value="ECO:0007669"/>
    <property type="project" value="TreeGrafter"/>
</dbReference>
<keyword evidence="13" id="KW-1185">Reference proteome</keyword>
<comment type="caution">
    <text evidence="12">The sequence shown here is derived from an EMBL/GenBank/DDBJ whole genome shotgun (WGS) entry which is preliminary data.</text>
</comment>
<dbReference type="Pfam" id="PF01762">
    <property type="entry name" value="Galactosyl_T"/>
    <property type="match status" value="1"/>
</dbReference>
<keyword evidence="3 11" id="KW-0328">Glycosyltransferase</keyword>
<dbReference type="GO" id="GO:0016758">
    <property type="term" value="F:hexosyltransferase activity"/>
    <property type="evidence" value="ECO:0007669"/>
    <property type="project" value="InterPro"/>
</dbReference>
<keyword evidence="8 11" id="KW-0333">Golgi apparatus</keyword>